<dbReference type="AlphaFoldDB" id="A0A177CBF6"/>
<sequence length="145" mass="16136">MTDVKWFQNHLPYHFKDCSLLEEAFLAAGASISRSDVEGPEKGNKRLALVGDAALRLAVIDDWYKDNTEPSAGHERFLSVGTNDHLKQIAIKWGMERLIVENPTQKGQYPRETMAATVEAIIGAVWVDSDKNLAAVQKVLNTLND</sequence>
<dbReference type="InterPro" id="IPR036389">
    <property type="entry name" value="RNase_III_sf"/>
</dbReference>
<proteinExistence type="predicted"/>
<evidence type="ECO:0000256" key="1">
    <source>
        <dbReference type="ARBA" id="ARBA00022801"/>
    </source>
</evidence>
<dbReference type="PANTHER" id="PTHR14950:SF62">
    <property type="entry name" value="DICER-LIKE PROTEIN 1"/>
    <property type="match status" value="1"/>
</dbReference>
<dbReference type="RefSeq" id="XP_018035031.1">
    <property type="nucleotide sequence ID" value="XM_018184217.1"/>
</dbReference>
<dbReference type="SMART" id="SM00535">
    <property type="entry name" value="RIBOc"/>
    <property type="match status" value="1"/>
</dbReference>
<dbReference type="InParanoid" id="A0A177CBF6"/>
<protein>
    <submittedName>
        <fullName evidence="3">Ribonuclease III</fullName>
    </submittedName>
</protein>
<dbReference type="EMBL" id="KV441553">
    <property type="protein sequence ID" value="OAG04666.1"/>
    <property type="molecule type" value="Genomic_DNA"/>
</dbReference>
<evidence type="ECO:0000313" key="4">
    <source>
        <dbReference type="Proteomes" id="UP000077069"/>
    </source>
</evidence>
<evidence type="ECO:0000313" key="3">
    <source>
        <dbReference type="EMBL" id="OAG04666.1"/>
    </source>
</evidence>
<keyword evidence="1" id="KW-0378">Hydrolase</keyword>
<dbReference type="GO" id="GO:0005737">
    <property type="term" value="C:cytoplasm"/>
    <property type="evidence" value="ECO:0007669"/>
    <property type="project" value="TreeGrafter"/>
</dbReference>
<name>A0A177CBF6_9PLEO</name>
<dbReference type="STRING" id="1460663.A0A177CBF6"/>
<dbReference type="SUPFAM" id="SSF69065">
    <property type="entry name" value="RNase III domain-like"/>
    <property type="match status" value="1"/>
</dbReference>
<organism evidence="3 4">
    <name type="scientific">Paraphaeosphaeria sporulosa</name>
    <dbReference type="NCBI Taxonomy" id="1460663"/>
    <lineage>
        <taxon>Eukaryota</taxon>
        <taxon>Fungi</taxon>
        <taxon>Dikarya</taxon>
        <taxon>Ascomycota</taxon>
        <taxon>Pezizomycotina</taxon>
        <taxon>Dothideomycetes</taxon>
        <taxon>Pleosporomycetidae</taxon>
        <taxon>Pleosporales</taxon>
        <taxon>Massarineae</taxon>
        <taxon>Didymosphaeriaceae</taxon>
        <taxon>Paraphaeosphaeria</taxon>
    </lineage>
</organism>
<accession>A0A177CBF6</accession>
<dbReference type="GO" id="GO:0003723">
    <property type="term" value="F:RNA binding"/>
    <property type="evidence" value="ECO:0007669"/>
    <property type="project" value="TreeGrafter"/>
</dbReference>
<dbReference type="GO" id="GO:0005634">
    <property type="term" value="C:nucleus"/>
    <property type="evidence" value="ECO:0007669"/>
    <property type="project" value="TreeGrafter"/>
</dbReference>
<dbReference type="Proteomes" id="UP000077069">
    <property type="component" value="Unassembled WGS sequence"/>
</dbReference>
<dbReference type="PANTHER" id="PTHR14950">
    <property type="entry name" value="DICER-RELATED"/>
    <property type="match status" value="1"/>
</dbReference>
<dbReference type="OrthoDB" id="67027at2759"/>
<dbReference type="PROSITE" id="PS50142">
    <property type="entry name" value="RNASE_3_2"/>
    <property type="match status" value="1"/>
</dbReference>
<dbReference type="Gene3D" id="1.10.1520.10">
    <property type="entry name" value="Ribonuclease III domain"/>
    <property type="match status" value="1"/>
</dbReference>
<reference evidence="3 4" key="1">
    <citation type="submission" date="2016-05" db="EMBL/GenBank/DDBJ databases">
        <title>Comparative analysis of secretome profiles of manganese(II)-oxidizing ascomycete fungi.</title>
        <authorList>
            <consortium name="DOE Joint Genome Institute"/>
            <person name="Zeiner C.A."/>
            <person name="Purvine S.O."/>
            <person name="Zink E.M."/>
            <person name="Wu S."/>
            <person name="Pasa-Tolic L."/>
            <person name="Chaput D.L."/>
            <person name="Haridas S."/>
            <person name="Grigoriev I.V."/>
            <person name="Santelli C.M."/>
            <person name="Hansel C.M."/>
        </authorList>
    </citation>
    <scope>NUCLEOTIDE SEQUENCE [LARGE SCALE GENOMIC DNA]</scope>
    <source>
        <strain evidence="3 4">AP3s5-JAC2a</strain>
    </source>
</reference>
<dbReference type="InterPro" id="IPR000999">
    <property type="entry name" value="RNase_III_dom"/>
</dbReference>
<feature type="domain" description="RNase III" evidence="2">
    <location>
        <begin position="4"/>
        <end position="130"/>
    </location>
</feature>
<dbReference type="CDD" id="cd00593">
    <property type="entry name" value="RIBOc"/>
    <property type="match status" value="1"/>
</dbReference>
<dbReference type="GeneID" id="28767703"/>
<dbReference type="Pfam" id="PF14622">
    <property type="entry name" value="Ribonucleas_3_3"/>
    <property type="match status" value="1"/>
</dbReference>
<dbReference type="GO" id="GO:0030422">
    <property type="term" value="P:siRNA processing"/>
    <property type="evidence" value="ECO:0007669"/>
    <property type="project" value="TreeGrafter"/>
</dbReference>
<evidence type="ECO:0000259" key="2">
    <source>
        <dbReference type="PROSITE" id="PS50142"/>
    </source>
</evidence>
<gene>
    <name evidence="3" type="ORF">CC84DRAFT_1246930</name>
</gene>
<keyword evidence="4" id="KW-1185">Reference proteome</keyword>
<dbReference type="GO" id="GO:0004525">
    <property type="term" value="F:ribonuclease III activity"/>
    <property type="evidence" value="ECO:0007669"/>
    <property type="project" value="InterPro"/>
</dbReference>